<dbReference type="SUPFAM" id="SSF49879">
    <property type="entry name" value="SMAD/FHA domain"/>
    <property type="match status" value="2"/>
</dbReference>
<organism evidence="11 12">
    <name type="scientific">Lyngbya confervoides BDU141951</name>
    <dbReference type="NCBI Taxonomy" id="1574623"/>
    <lineage>
        <taxon>Bacteria</taxon>
        <taxon>Bacillati</taxon>
        <taxon>Cyanobacteriota</taxon>
        <taxon>Cyanophyceae</taxon>
        <taxon>Oscillatoriophycideae</taxon>
        <taxon>Oscillatoriales</taxon>
        <taxon>Microcoleaceae</taxon>
        <taxon>Lyngbya</taxon>
    </lineage>
</organism>
<dbReference type="InterPro" id="IPR017871">
    <property type="entry name" value="ABC_transporter-like_CS"/>
</dbReference>
<dbReference type="EMBL" id="JTHE03000023">
    <property type="protein sequence ID" value="MCM1981882.1"/>
    <property type="molecule type" value="Genomic_DNA"/>
</dbReference>
<sequence>MNQQTAKIDVIRAGILQQSLPLSQSYITLGRAPDNTLCLSDDLSVSRYHAQIAWTNNDYVITDVGSSDGTYVNGQRLPPQVPHRLSHGDIVRMGTEFEIKFSAQLAPSAGPVNQSGGRDQQYKTILGADINFRAQAAPVPAQELNLQGKNQFTIGRDPSNEMIIDHPSVSRFHSQIRFENGVYTLYDLNSTNGTYVNGQQVLGQRRLVVGDNIRIGPTSLVFQLNQTLLRTNEEGNLRVDALNLNKQIRKDLNLLQNISLSILPREFVAIAGVSGGGKSTLMDSLTGFRPATSGNVYVNGIDLYRNFNAYRAEIGYVPQRDIVHMELTVEQALDFAAQLRMPADTTRVERRKRVDEVLRELNLTHRRELPIFSLSGGQLKRVSIGVELLTKPSLFFLDEATSGLDPGTESELMQLLRELADQGRTILLITHATDNVMLCDQVIFMARGGNLAYYGPPQEALAYFGVQRFNEIYRKVENELSPEEWKQRYLQSQQFQNYVVARQQVIQGAVGSHGGRGAGRNQPLPGARVRRISSLRQFIILSKRNLAILMRDRIGLALMLAVAPLLGLLDFVAWPPVLFTQAEEGNPSLAISMLFTMVLIAVMVGSLATMREIVKEIDIYKRERIIGLQILPYVMSKVWVALLLALYQAFIFVLFKALAVDIPSDTTTLVSLYITMALATVGGMLMGLLGSAVSPNQSVAPMIVLVFIVPQILFGGGVLPVNTFGPAGQTLNNLALTKWPFEALMTITEFGTDVAEDSCWSLPREERRDLKNDEKENCQCLGPNLFKGCKFPGIEQFYVPEIDQDPPEKPVSPTNPQELEAYEAQLNEWSEELSNYQIAYNGAIAEAEGNIDGLYDKFGQAFKVEVTGHWIVLTIYNLIVFGLILLVQKLKDIL</sequence>
<feature type="transmembrane region" description="Helical" evidence="8">
    <location>
        <begin position="589"/>
        <end position="609"/>
    </location>
</feature>
<evidence type="ECO:0000256" key="7">
    <source>
        <dbReference type="ARBA" id="ARBA00023136"/>
    </source>
</evidence>
<dbReference type="InterPro" id="IPR027417">
    <property type="entry name" value="P-loop_NTPase"/>
</dbReference>
<dbReference type="PANTHER" id="PTHR48041:SF139">
    <property type="entry name" value="PROTEIN SCARLET"/>
    <property type="match status" value="1"/>
</dbReference>
<feature type="domain" description="ABC transporter" evidence="10">
    <location>
        <begin position="239"/>
        <end position="473"/>
    </location>
</feature>
<evidence type="ECO:0000256" key="5">
    <source>
        <dbReference type="ARBA" id="ARBA00022840"/>
    </source>
</evidence>
<dbReference type="PROSITE" id="PS00211">
    <property type="entry name" value="ABC_TRANSPORTER_1"/>
    <property type="match status" value="1"/>
</dbReference>
<evidence type="ECO:0000256" key="4">
    <source>
        <dbReference type="ARBA" id="ARBA00022741"/>
    </source>
</evidence>
<dbReference type="FunFam" id="3.40.50.300:FF:000474">
    <property type="entry name" value="Putative ABC transporter ATP-binding subunit"/>
    <property type="match status" value="1"/>
</dbReference>
<feature type="transmembrane region" description="Helical" evidence="8">
    <location>
        <begin position="868"/>
        <end position="887"/>
    </location>
</feature>
<dbReference type="PROSITE" id="PS50006">
    <property type="entry name" value="FHA_DOMAIN"/>
    <property type="match status" value="2"/>
</dbReference>
<feature type="transmembrane region" description="Helical" evidence="8">
    <location>
        <begin position="630"/>
        <end position="658"/>
    </location>
</feature>
<feature type="transmembrane region" description="Helical" evidence="8">
    <location>
        <begin position="554"/>
        <end position="577"/>
    </location>
</feature>
<evidence type="ECO:0000256" key="6">
    <source>
        <dbReference type="ARBA" id="ARBA00022989"/>
    </source>
</evidence>
<dbReference type="SMART" id="SM00382">
    <property type="entry name" value="AAA"/>
    <property type="match status" value="1"/>
</dbReference>
<dbReference type="PANTHER" id="PTHR48041">
    <property type="entry name" value="ABC TRANSPORTER G FAMILY MEMBER 28"/>
    <property type="match status" value="1"/>
</dbReference>
<keyword evidence="2" id="KW-0813">Transport</keyword>
<dbReference type="AlphaFoldDB" id="A0ABD4T0Q4"/>
<reference evidence="11 12" key="1">
    <citation type="journal article" date="2015" name="Genome Announc.">
        <title>Draft Genome Sequence of Filamentous Marine Cyanobacterium Lyngbya confervoides Strain BDU141951.</title>
        <authorList>
            <person name="Chandrababunaidu M.M."/>
            <person name="Sen D."/>
            <person name="Tripathy S."/>
        </authorList>
    </citation>
    <scope>NUCLEOTIDE SEQUENCE [LARGE SCALE GENOMIC DNA]</scope>
    <source>
        <strain evidence="11 12">BDU141951</strain>
    </source>
</reference>
<name>A0ABD4T0Q4_9CYAN</name>
<gene>
    <name evidence="11" type="ORF">QQ91_0003425</name>
</gene>
<dbReference type="GO" id="GO:0005524">
    <property type="term" value="F:ATP binding"/>
    <property type="evidence" value="ECO:0007669"/>
    <property type="project" value="UniProtKB-KW"/>
</dbReference>
<dbReference type="InterPro" id="IPR050352">
    <property type="entry name" value="ABCG_transporters"/>
</dbReference>
<dbReference type="CDD" id="cd00060">
    <property type="entry name" value="FHA"/>
    <property type="match status" value="2"/>
</dbReference>
<dbReference type="Pfam" id="PF01061">
    <property type="entry name" value="ABC2_membrane"/>
    <property type="match status" value="1"/>
</dbReference>
<dbReference type="InterPro" id="IPR013525">
    <property type="entry name" value="ABC2_TM"/>
</dbReference>
<dbReference type="Proteomes" id="UP000031561">
    <property type="component" value="Unassembled WGS sequence"/>
</dbReference>
<dbReference type="Gene3D" id="3.40.50.300">
    <property type="entry name" value="P-loop containing nucleotide triphosphate hydrolases"/>
    <property type="match status" value="1"/>
</dbReference>
<dbReference type="SUPFAM" id="SSF52540">
    <property type="entry name" value="P-loop containing nucleoside triphosphate hydrolases"/>
    <property type="match status" value="1"/>
</dbReference>
<comment type="subcellular location">
    <subcellularLocation>
        <location evidence="1">Membrane</location>
        <topology evidence="1">Multi-pass membrane protein</topology>
    </subcellularLocation>
</comment>
<keyword evidence="6 8" id="KW-1133">Transmembrane helix</keyword>
<dbReference type="Gene3D" id="2.60.200.20">
    <property type="match status" value="2"/>
</dbReference>
<evidence type="ECO:0000256" key="2">
    <source>
        <dbReference type="ARBA" id="ARBA00022448"/>
    </source>
</evidence>
<evidence type="ECO:0000256" key="3">
    <source>
        <dbReference type="ARBA" id="ARBA00022692"/>
    </source>
</evidence>
<keyword evidence="3 8" id="KW-0812">Transmembrane</keyword>
<evidence type="ECO:0000313" key="12">
    <source>
        <dbReference type="Proteomes" id="UP000031561"/>
    </source>
</evidence>
<dbReference type="InterPro" id="IPR003439">
    <property type="entry name" value="ABC_transporter-like_ATP-bd"/>
</dbReference>
<feature type="transmembrane region" description="Helical" evidence="8">
    <location>
        <begin position="670"/>
        <end position="690"/>
    </location>
</feature>
<dbReference type="RefSeq" id="WP_166280022.1">
    <property type="nucleotide sequence ID" value="NZ_JTHE03000023.1"/>
</dbReference>
<evidence type="ECO:0000259" key="9">
    <source>
        <dbReference type="PROSITE" id="PS50006"/>
    </source>
</evidence>
<dbReference type="InterPro" id="IPR000253">
    <property type="entry name" value="FHA_dom"/>
</dbReference>
<keyword evidence="7 8" id="KW-0472">Membrane</keyword>
<dbReference type="Pfam" id="PF00498">
    <property type="entry name" value="FHA"/>
    <property type="match status" value="2"/>
</dbReference>
<keyword evidence="12" id="KW-1185">Reference proteome</keyword>
<dbReference type="SMART" id="SM00240">
    <property type="entry name" value="FHA"/>
    <property type="match status" value="2"/>
</dbReference>
<dbReference type="InterPro" id="IPR008984">
    <property type="entry name" value="SMAD_FHA_dom_sf"/>
</dbReference>
<evidence type="ECO:0000256" key="1">
    <source>
        <dbReference type="ARBA" id="ARBA00004141"/>
    </source>
</evidence>
<accession>A0ABD4T0Q4</accession>
<feature type="domain" description="FHA" evidence="9">
    <location>
        <begin position="27"/>
        <end position="77"/>
    </location>
</feature>
<evidence type="ECO:0000256" key="8">
    <source>
        <dbReference type="SAM" id="Phobius"/>
    </source>
</evidence>
<keyword evidence="4" id="KW-0547">Nucleotide-binding</keyword>
<feature type="domain" description="FHA" evidence="9">
    <location>
        <begin position="152"/>
        <end position="201"/>
    </location>
</feature>
<protein>
    <submittedName>
        <fullName evidence="11">FHA domain-containing protein</fullName>
    </submittedName>
</protein>
<keyword evidence="5" id="KW-0067">ATP-binding</keyword>
<dbReference type="PROSITE" id="PS50893">
    <property type="entry name" value="ABC_TRANSPORTER_2"/>
    <property type="match status" value="1"/>
</dbReference>
<dbReference type="GO" id="GO:0016020">
    <property type="term" value="C:membrane"/>
    <property type="evidence" value="ECO:0007669"/>
    <property type="project" value="UniProtKB-SubCell"/>
</dbReference>
<proteinExistence type="predicted"/>
<evidence type="ECO:0000259" key="10">
    <source>
        <dbReference type="PROSITE" id="PS50893"/>
    </source>
</evidence>
<dbReference type="Pfam" id="PF00005">
    <property type="entry name" value="ABC_tran"/>
    <property type="match status" value="1"/>
</dbReference>
<comment type="caution">
    <text evidence="11">The sequence shown here is derived from an EMBL/GenBank/DDBJ whole genome shotgun (WGS) entry which is preliminary data.</text>
</comment>
<feature type="transmembrane region" description="Helical" evidence="8">
    <location>
        <begin position="702"/>
        <end position="721"/>
    </location>
</feature>
<evidence type="ECO:0000313" key="11">
    <source>
        <dbReference type="EMBL" id="MCM1981882.1"/>
    </source>
</evidence>
<dbReference type="InterPro" id="IPR003593">
    <property type="entry name" value="AAA+_ATPase"/>
</dbReference>